<gene>
    <name evidence="4" type="ORF">QE152_g8594</name>
</gene>
<dbReference type="Pfam" id="PF13927">
    <property type="entry name" value="Ig_3"/>
    <property type="match status" value="1"/>
</dbReference>
<dbReference type="InterPro" id="IPR003598">
    <property type="entry name" value="Ig_sub2"/>
</dbReference>
<dbReference type="PANTHER" id="PTHR45080">
    <property type="entry name" value="CONTACTIN 5"/>
    <property type="match status" value="1"/>
</dbReference>
<dbReference type="CDD" id="cd00096">
    <property type="entry name" value="Ig"/>
    <property type="match status" value="1"/>
</dbReference>
<proteinExistence type="predicted"/>
<dbReference type="AlphaFoldDB" id="A0AAW1M2U9"/>
<dbReference type="InterPro" id="IPR036116">
    <property type="entry name" value="FN3_sf"/>
</dbReference>
<accession>A0AAW1M2U9</accession>
<name>A0AAW1M2U9_POPJA</name>
<dbReference type="InterPro" id="IPR007110">
    <property type="entry name" value="Ig-like_dom"/>
</dbReference>
<reference evidence="4 5" key="1">
    <citation type="journal article" date="2024" name="BMC Genomics">
        <title>De novo assembly and annotation of Popillia japonica's genome with initial clues to its potential as an invasive pest.</title>
        <authorList>
            <person name="Cucini C."/>
            <person name="Boschi S."/>
            <person name="Funari R."/>
            <person name="Cardaioli E."/>
            <person name="Iannotti N."/>
            <person name="Marturano G."/>
            <person name="Paoli F."/>
            <person name="Bruttini M."/>
            <person name="Carapelli A."/>
            <person name="Frati F."/>
            <person name="Nardi F."/>
        </authorList>
    </citation>
    <scope>NUCLEOTIDE SEQUENCE [LARGE SCALE GENOMIC DNA]</scope>
    <source>
        <strain evidence="4">DMR45628</strain>
    </source>
</reference>
<keyword evidence="2" id="KW-0393">Immunoglobulin domain</keyword>
<dbReference type="InterPro" id="IPR013098">
    <property type="entry name" value="Ig_I-set"/>
</dbReference>
<dbReference type="GO" id="GO:0005886">
    <property type="term" value="C:plasma membrane"/>
    <property type="evidence" value="ECO:0007669"/>
    <property type="project" value="TreeGrafter"/>
</dbReference>
<feature type="domain" description="Ig-like" evidence="3">
    <location>
        <begin position="83"/>
        <end position="172"/>
    </location>
</feature>
<dbReference type="Gene3D" id="2.60.40.10">
    <property type="entry name" value="Immunoglobulins"/>
    <property type="match status" value="3"/>
</dbReference>
<evidence type="ECO:0000313" key="5">
    <source>
        <dbReference type="Proteomes" id="UP001458880"/>
    </source>
</evidence>
<evidence type="ECO:0000313" key="4">
    <source>
        <dbReference type="EMBL" id="KAK9739901.1"/>
    </source>
</evidence>
<dbReference type="PANTHER" id="PTHR45080:SF38">
    <property type="entry name" value="FI23916P1-RELATED"/>
    <property type="match status" value="1"/>
</dbReference>
<dbReference type="SUPFAM" id="SSF48726">
    <property type="entry name" value="Immunoglobulin"/>
    <property type="match status" value="3"/>
</dbReference>
<dbReference type="SMART" id="SM00409">
    <property type="entry name" value="IG"/>
    <property type="match status" value="3"/>
</dbReference>
<dbReference type="InterPro" id="IPR036179">
    <property type="entry name" value="Ig-like_dom_sf"/>
</dbReference>
<dbReference type="PROSITE" id="PS50835">
    <property type="entry name" value="IG_LIKE"/>
    <property type="match status" value="2"/>
</dbReference>
<keyword evidence="5" id="KW-1185">Reference proteome</keyword>
<dbReference type="GO" id="GO:0030424">
    <property type="term" value="C:axon"/>
    <property type="evidence" value="ECO:0007669"/>
    <property type="project" value="TreeGrafter"/>
</dbReference>
<dbReference type="InterPro" id="IPR050958">
    <property type="entry name" value="Cell_Adh-Cytoskel_Orgn"/>
</dbReference>
<dbReference type="SMART" id="SM00408">
    <property type="entry name" value="IGc2"/>
    <property type="match status" value="2"/>
</dbReference>
<dbReference type="GO" id="GO:0050808">
    <property type="term" value="P:synapse organization"/>
    <property type="evidence" value="ECO:0007669"/>
    <property type="project" value="TreeGrafter"/>
</dbReference>
<dbReference type="GO" id="GO:0007156">
    <property type="term" value="P:homophilic cell adhesion via plasma membrane adhesion molecules"/>
    <property type="evidence" value="ECO:0007669"/>
    <property type="project" value="TreeGrafter"/>
</dbReference>
<dbReference type="EMBL" id="JASPKY010000069">
    <property type="protein sequence ID" value="KAK9739901.1"/>
    <property type="molecule type" value="Genomic_DNA"/>
</dbReference>
<dbReference type="FunFam" id="2.60.40.10:FF:001233">
    <property type="entry name" value="Uncharacterized protein, isoform B"/>
    <property type="match status" value="1"/>
</dbReference>
<keyword evidence="1" id="KW-0677">Repeat</keyword>
<dbReference type="GO" id="GO:0008046">
    <property type="term" value="F:axon guidance receptor activity"/>
    <property type="evidence" value="ECO:0007669"/>
    <property type="project" value="TreeGrafter"/>
</dbReference>
<organism evidence="4 5">
    <name type="scientific">Popillia japonica</name>
    <name type="common">Japanese beetle</name>
    <dbReference type="NCBI Taxonomy" id="7064"/>
    <lineage>
        <taxon>Eukaryota</taxon>
        <taxon>Metazoa</taxon>
        <taxon>Ecdysozoa</taxon>
        <taxon>Arthropoda</taxon>
        <taxon>Hexapoda</taxon>
        <taxon>Insecta</taxon>
        <taxon>Pterygota</taxon>
        <taxon>Neoptera</taxon>
        <taxon>Endopterygota</taxon>
        <taxon>Coleoptera</taxon>
        <taxon>Polyphaga</taxon>
        <taxon>Scarabaeiformia</taxon>
        <taxon>Scarabaeidae</taxon>
        <taxon>Rutelinae</taxon>
        <taxon>Popillia</taxon>
    </lineage>
</organism>
<dbReference type="Pfam" id="PF07679">
    <property type="entry name" value="I-set"/>
    <property type="match status" value="1"/>
</dbReference>
<comment type="caution">
    <text evidence="4">The sequence shown here is derived from an EMBL/GenBank/DDBJ whole genome shotgun (WGS) entry which is preliminary data.</text>
</comment>
<evidence type="ECO:0000259" key="3">
    <source>
        <dbReference type="PROSITE" id="PS50835"/>
    </source>
</evidence>
<dbReference type="InterPro" id="IPR013783">
    <property type="entry name" value="Ig-like_fold"/>
</dbReference>
<dbReference type="GO" id="GO:0043025">
    <property type="term" value="C:neuronal cell body"/>
    <property type="evidence" value="ECO:0007669"/>
    <property type="project" value="TreeGrafter"/>
</dbReference>
<dbReference type="Proteomes" id="UP001458880">
    <property type="component" value="Unassembled WGS sequence"/>
</dbReference>
<protein>
    <submittedName>
        <fullName evidence="4">Immunoglobulin I-set domain</fullName>
    </submittedName>
</protein>
<evidence type="ECO:0000256" key="1">
    <source>
        <dbReference type="ARBA" id="ARBA00022737"/>
    </source>
</evidence>
<evidence type="ECO:0000256" key="2">
    <source>
        <dbReference type="ARBA" id="ARBA00023319"/>
    </source>
</evidence>
<dbReference type="SUPFAM" id="SSF49265">
    <property type="entry name" value="Fibronectin type III"/>
    <property type="match status" value="1"/>
</dbReference>
<sequence>MQDEDVTLGVGMDRRTFVIVWRKGTGLLSAGQQKISQDDRISLIHFNLQIRDIGHPDEGDYTCQIGDGSMGDLIHTIEILMPPSIQIIPPNGQITTRKGGPVSFECRANGNPPPTVQWSKKDGILPSGIQVQNGPLLSLVDVQRQHAGHAGVYQCTASNGIGQPVTSDIKLNVLYPPEVTVVRSWTNTGEGLEAKLDCLVHSDPPAEVTWYQDSFLLQPTDRRLMSQNGQTHSLTIRNIQLSDFGNYSCLVANSIGREKKYIELSGKPGPPIVTSPGYSDPTEYNLSWSVQSVFPILEVRILYRRILFDSCQPTVTNSWSVQSVFPILEVRILYRRILINASFHHPGQWHDLLVRPKQTYNSATSERRQSHIIKHLIPDSVYECLIQTKNQHGYGELSDLHQWFSSQKGRPLIHLSGCPKLRMESCLLMLTTIFSFFRFFF</sequence>
<dbReference type="InterPro" id="IPR003599">
    <property type="entry name" value="Ig_sub"/>
</dbReference>
<feature type="domain" description="Ig-like" evidence="3">
    <location>
        <begin position="177"/>
        <end position="265"/>
    </location>
</feature>
<dbReference type="FunFam" id="2.60.40.10:FF:000877">
    <property type="entry name" value="CLUMA_CG002357, isoform A"/>
    <property type="match status" value="1"/>
</dbReference>